<feature type="region of interest" description="Disordered" evidence="1">
    <location>
        <begin position="1"/>
        <end position="41"/>
    </location>
</feature>
<feature type="non-terminal residue" evidence="2">
    <location>
        <position position="41"/>
    </location>
</feature>
<evidence type="ECO:0000313" key="2">
    <source>
        <dbReference type="EMBL" id="CAA9248798.1"/>
    </source>
</evidence>
<dbReference type="AlphaFoldDB" id="A0A6J4ICJ5"/>
<reference evidence="2" key="1">
    <citation type="submission" date="2020-02" db="EMBL/GenBank/DDBJ databases">
        <authorList>
            <person name="Meier V. D."/>
        </authorList>
    </citation>
    <scope>NUCLEOTIDE SEQUENCE</scope>
    <source>
        <strain evidence="2">AVDCRST_MAG10</strain>
    </source>
</reference>
<accession>A0A6J4ICJ5</accession>
<organism evidence="2">
    <name type="scientific">uncultured Acidimicrobiales bacterium</name>
    <dbReference type="NCBI Taxonomy" id="310071"/>
    <lineage>
        <taxon>Bacteria</taxon>
        <taxon>Bacillati</taxon>
        <taxon>Actinomycetota</taxon>
        <taxon>Acidimicrobiia</taxon>
        <taxon>Acidimicrobiales</taxon>
        <taxon>environmental samples</taxon>
    </lineage>
</organism>
<dbReference type="EMBL" id="CADCTB010000130">
    <property type="protein sequence ID" value="CAA9248798.1"/>
    <property type="molecule type" value="Genomic_DNA"/>
</dbReference>
<proteinExistence type="predicted"/>
<evidence type="ECO:0000256" key="1">
    <source>
        <dbReference type="SAM" id="MobiDB-lite"/>
    </source>
</evidence>
<name>A0A6J4ICJ5_9ACTN</name>
<feature type="compositionally biased region" description="Low complexity" evidence="1">
    <location>
        <begin position="1"/>
        <end position="11"/>
    </location>
</feature>
<feature type="non-terminal residue" evidence="2">
    <location>
        <position position="1"/>
    </location>
</feature>
<gene>
    <name evidence="2" type="ORF">AVDCRST_MAG10-2171</name>
</gene>
<protein>
    <submittedName>
        <fullName evidence="2">Uncharacterized protein</fullName>
    </submittedName>
</protein>
<sequence>WGSYRPHAPRNQARRARRAAPVGCRPAPSFPTGPHPLVVFG</sequence>